<gene>
    <name evidence="4" type="primary">mutL</name>
    <name evidence="8" type="ORF">B5F17_04450</name>
</gene>
<dbReference type="EMBL" id="NFKK01000003">
    <property type="protein sequence ID" value="OUP53839.1"/>
    <property type="molecule type" value="Genomic_DNA"/>
</dbReference>
<dbReference type="InterPro" id="IPR020568">
    <property type="entry name" value="Ribosomal_Su5_D2-typ_SF"/>
</dbReference>
<feature type="compositionally biased region" description="Basic and acidic residues" evidence="5">
    <location>
        <begin position="413"/>
        <end position="428"/>
    </location>
</feature>
<evidence type="ECO:0000256" key="1">
    <source>
        <dbReference type="ARBA" id="ARBA00006082"/>
    </source>
</evidence>
<evidence type="ECO:0000259" key="6">
    <source>
        <dbReference type="SMART" id="SM00853"/>
    </source>
</evidence>
<dbReference type="InterPro" id="IPR013507">
    <property type="entry name" value="DNA_mismatch_S5_2-like"/>
</dbReference>
<proteinExistence type="inferred from homology"/>
<evidence type="ECO:0000313" key="8">
    <source>
        <dbReference type="EMBL" id="OUP53839.1"/>
    </source>
</evidence>
<organism evidence="8 9">
    <name type="scientific">Butyricicoccus pullicaecorum</name>
    <dbReference type="NCBI Taxonomy" id="501571"/>
    <lineage>
        <taxon>Bacteria</taxon>
        <taxon>Bacillati</taxon>
        <taxon>Bacillota</taxon>
        <taxon>Clostridia</taxon>
        <taxon>Eubacteriales</taxon>
        <taxon>Butyricicoccaceae</taxon>
        <taxon>Butyricicoccus</taxon>
    </lineage>
</organism>
<evidence type="ECO:0000256" key="2">
    <source>
        <dbReference type="ARBA" id="ARBA00022763"/>
    </source>
</evidence>
<dbReference type="GO" id="GO:0006298">
    <property type="term" value="P:mismatch repair"/>
    <property type="evidence" value="ECO:0007669"/>
    <property type="project" value="UniProtKB-UniRule"/>
</dbReference>
<dbReference type="GO" id="GO:0030983">
    <property type="term" value="F:mismatched DNA binding"/>
    <property type="evidence" value="ECO:0007669"/>
    <property type="project" value="InterPro"/>
</dbReference>
<feature type="region of interest" description="Disordered" evidence="5">
    <location>
        <begin position="400"/>
        <end position="429"/>
    </location>
</feature>
<dbReference type="InterPro" id="IPR014721">
    <property type="entry name" value="Ribsml_uS5_D2-typ_fold_subgr"/>
</dbReference>
<feature type="region of interest" description="Disordered" evidence="5">
    <location>
        <begin position="339"/>
        <end position="376"/>
    </location>
</feature>
<dbReference type="Proteomes" id="UP000195897">
    <property type="component" value="Unassembled WGS sequence"/>
</dbReference>
<dbReference type="Gene3D" id="3.30.1540.20">
    <property type="entry name" value="MutL, C-terminal domain, dimerisation subdomain"/>
    <property type="match status" value="1"/>
</dbReference>
<dbReference type="PANTHER" id="PTHR10073:SF12">
    <property type="entry name" value="DNA MISMATCH REPAIR PROTEIN MLH1"/>
    <property type="match status" value="1"/>
</dbReference>
<dbReference type="GO" id="GO:0032300">
    <property type="term" value="C:mismatch repair complex"/>
    <property type="evidence" value="ECO:0007669"/>
    <property type="project" value="InterPro"/>
</dbReference>
<dbReference type="SMART" id="SM00853">
    <property type="entry name" value="MutL_C"/>
    <property type="match status" value="1"/>
</dbReference>
<dbReference type="NCBIfam" id="TIGR00585">
    <property type="entry name" value="mutl"/>
    <property type="match status" value="1"/>
</dbReference>
<dbReference type="InterPro" id="IPR042120">
    <property type="entry name" value="MutL_C_dimsub"/>
</dbReference>
<comment type="caution">
    <text evidence="8">The sequence shown here is derived from an EMBL/GenBank/DDBJ whole genome shotgun (WGS) entry which is preliminary data.</text>
</comment>
<protein>
    <recommendedName>
        <fullName evidence="4">DNA mismatch repair protein MutL</fullName>
    </recommendedName>
</protein>
<dbReference type="Pfam" id="PF08676">
    <property type="entry name" value="MutL_C"/>
    <property type="match status" value="1"/>
</dbReference>
<name>A0A1Y4LEA7_9FIRM</name>
<evidence type="ECO:0000256" key="5">
    <source>
        <dbReference type="SAM" id="MobiDB-lite"/>
    </source>
</evidence>
<feature type="region of interest" description="Disordered" evidence="5">
    <location>
        <begin position="489"/>
        <end position="516"/>
    </location>
</feature>
<dbReference type="CDD" id="cd00782">
    <property type="entry name" value="MutL_Trans"/>
    <property type="match status" value="1"/>
</dbReference>
<sequence>MPIIHELSDHLADLIAAGEVVERPASVAKELVENAIDAHATQITVEIENGGISYLRIADNGCGMSPEDAPIAFRRHATSKLRTEDDLSAIGTLGFRGEALAAIASVSRIDLFTKQADTLAGVHLHLEAGEILENEEAGCPNGTTIIVRDIFYNTPARMKFLRKDFTEAGYVVGVVQHAALSHPEIAFTMIRDGRQVFATPGNGKLIAPVFSVFGKEMTANLIEVPAFSRGSLSAWGYITKAHAGRPNRSMQHFFVNGRYVKSRVMQAAMEEAYRNKLITGKYPSGVMFLTLPLHMVDVNVHPAKTEVKFAEEKAVFDVVYVACKNALEQDDNVPEIKAHAEKKPAREDHLTQEQQRMTMPQPTAAKPVEEKTVSAPVTPPVQVQEQPKVEIKAEPVISTVTPMPERTAPAPVEKPEPQPKPSKPEKYPVTDSYSLMGRTVKVHSLYASKAAELGTGKFPLHQNRIKQPYVNADDEDGLDWDYLPQLVIPGDDRDRSPAAETVSVQPEPQPETEAQPVIPEHSARVLGEAFQTYIVAEDDKGLLLIDKHAAHERMIFNRLRASVDIPRQELLTPVIAEVTAPEYAALSEQLERIREIGFDIEPFGQNSFAIRAIPAYLDSGAVQETVTEMADKLMNNRTPVPDRLDDVIHTVSCKAAIKAGMTTSLAELQDFCNRVLEDSDVVCCPHGRPVTVRLTKYELDKMFKRVNQ</sequence>
<dbReference type="FunFam" id="3.30.565.10:FF:000003">
    <property type="entry name" value="DNA mismatch repair endonuclease MutL"/>
    <property type="match status" value="1"/>
</dbReference>
<feature type="compositionally biased region" description="Basic and acidic residues" evidence="5">
    <location>
        <begin position="339"/>
        <end position="351"/>
    </location>
</feature>
<dbReference type="SUPFAM" id="SSF54211">
    <property type="entry name" value="Ribosomal protein S5 domain 2-like"/>
    <property type="match status" value="1"/>
</dbReference>
<dbReference type="InterPro" id="IPR036890">
    <property type="entry name" value="HATPase_C_sf"/>
</dbReference>
<dbReference type="Gene3D" id="3.30.230.10">
    <property type="match status" value="1"/>
</dbReference>
<dbReference type="PANTHER" id="PTHR10073">
    <property type="entry name" value="DNA MISMATCH REPAIR PROTEIN MLH, PMS, MUTL"/>
    <property type="match status" value="1"/>
</dbReference>
<accession>A0A1Y4LEA7</accession>
<dbReference type="Gene3D" id="3.30.565.10">
    <property type="entry name" value="Histidine kinase-like ATPase, C-terminal domain"/>
    <property type="match status" value="1"/>
</dbReference>
<dbReference type="GO" id="GO:0016887">
    <property type="term" value="F:ATP hydrolysis activity"/>
    <property type="evidence" value="ECO:0007669"/>
    <property type="project" value="InterPro"/>
</dbReference>
<dbReference type="HAMAP" id="MF_00149">
    <property type="entry name" value="DNA_mis_repair"/>
    <property type="match status" value="1"/>
</dbReference>
<feature type="domain" description="DNA mismatch repair protein S5" evidence="7">
    <location>
        <begin position="209"/>
        <end position="328"/>
    </location>
</feature>
<dbReference type="SMART" id="SM01340">
    <property type="entry name" value="DNA_mis_repair"/>
    <property type="match status" value="1"/>
</dbReference>
<comment type="similarity">
    <text evidence="1 4">Belongs to the DNA mismatch repair MutL/HexB family.</text>
</comment>
<evidence type="ECO:0000256" key="4">
    <source>
        <dbReference type="HAMAP-Rule" id="MF_00149"/>
    </source>
</evidence>
<dbReference type="InterPro" id="IPR002099">
    <property type="entry name" value="MutL/Mlh/PMS"/>
</dbReference>
<keyword evidence="3 4" id="KW-0234">DNA repair</keyword>
<dbReference type="InterPro" id="IPR020667">
    <property type="entry name" value="DNA_mismatch_repair_MutL"/>
</dbReference>
<dbReference type="GO" id="GO:0005524">
    <property type="term" value="F:ATP binding"/>
    <property type="evidence" value="ECO:0007669"/>
    <property type="project" value="InterPro"/>
</dbReference>
<dbReference type="InterPro" id="IPR042121">
    <property type="entry name" value="MutL_C_regsub"/>
</dbReference>
<feature type="compositionally biased region" description="Polar residues" evidence="5">
    <location>
        <begin position="352"/>
        <end position="361"/>
    </location>
</feature>
<dbReference type="InterPro" id="IPR037198">
    <property type="entry name" value="MutL_C_sf"/>
</dbReference>
<dbReference type="RefSeq" id="WP_087371243.1">
    <property type="nucleotide sequence ID" value="NZ_NFKK01000003.1"/>
</dbReference>
<dbReference type="CDD" id="cd16926">
    <property type="entry name" value="HATPase_MutL-MLH-PMS-like"/>
    <property type="match status" value="1"/>
</dbReference>
<dbReference type="InterPro" id="IPR014762">
    <property type="entry name" value="DNA_mismatch_repair_CS"/>
</dbReference>
<dbReference type="PROSITE" id="PS00058">
    <property type="entry name" value="DNA_MISMATCH_REPAIR_1"/>
    <property type="match status" value="1"/>
</dbReference>
<dbReference type="Gene3D" id="3.30.1370.100">
    <property type="entry name" value="MutL, C-terminal domain, regulatory subdomain"/>
    <property type="match status" value="1"/>
</dbReference>
<dbReference type="SUPFAM" id="SSF55874">
    <property type="entry name" value="ATPase domain of HSP90 chaperone/DNA topoisomerase II/histidine kinase"/>
    <property type="match status" value="1"/>
</dbReference>
<evidence type="ECO:0000259" key="7">
    <source>
        <dbReference type="SMART" id="SM01340"/>
    </source>
</evidence>
<evidence type="ECO:0000313" key="9">
    <source>
        <dbReference type="Proteomes" id="UP000195897"/>
    </source>
</evidence>
<reference evidence="9" key="1">
    <citation type="submission" date="2017-04" db="EMBL/GenBank/DDBJ databases">
        <title>Function of individual gut microbiota members based on whole genome sequencing of pure cultures obtained from chicken caecum.</title>
        <authorList>
            <person name="Medvecky M."/>
            <person name="Cejkova D."/>
            <person name="Polansky O."/>
            <person name="Karasova D."/>
            <person name="Kubasova T."/>
            <person name="Cizek A."/>
            <person name="Rychlik I."/>
        </authorList>
    </citation>
    <scope>NUCLEOTIDE SEQUENCE [LARGE SCALE GENOMIC DNA]</scope>
    <source>
        <strain evidence="9">An180</strain>
    </source>
</reference>
<dbReference type="InterPro" id="IPR014790">
    <property type="entry name" value="MutL_C"/>
</dbReference>
<dbReference type="Pfam" id="PF13589">
    <property type="entry name" value="HATPase_c_3"/>
    <property type="match status" value="1"/>
</dbReference>
<dbReference type="GO" id="GO:0140664">
    <property type="term" value="F:ATP-dependent DNA damage sensor activity"/>
    <property type="evidence" value="ECO:0007669"/>
    <property type="project" value="InterPro"/>
</dbReference>
<dbReference type="Pfam" id="PF01119">
    <property type="entry name" value="DNA_mis_repair"/>
    <property type="match status" value="1"/>
</dbReference>
<comment type="function">
    <text evidence="4">This protein is involved in the repair of mismatches in DNA. It is required for dam-dependent methyl-directed DNA mismatch repair. May act as a 'molecular matchmaker', a protein that promotes the formation of a stable complex between two or more DNA-binding proteins in an ATP-dependent manner without itself being part of a final effector complex.</text>
</comment>
<evidence type="ECO:0000256" key="3">
    <source>
        <dbReference type="ARBA" id="ARBA00023204"/>
    </source>
</evidence>
<dbReference type="InterPro" id="IPR038973">
    <property type="entry name" value="MutL/Mlh/Pms-like"/>
</dbReference>
<dbReference type="AlphaFoldDB" id="A0A1Y4LEA7"/>
<dbReference type="SUPFAM" id="SSF118116">
    <property type="entry name" value="DNA mismatch repair protein MutL"/>
    <property type="match status" value="1"/>
</dbReference>
<feature type="domain" description="MutL C-terminal dimerisation" evidence="6">
    <location>
        <begin position="525"/>
        <end position="663"/>
    </location>
</feature>
<keyword evidence="2 4" id="KW-0227">DNA damage</keyword>